<accession>A0A1J4V5U4</accession>
<protein>
    <submittedName>
        <fullName evidence="2">Uncharacterized protein</fullName>
    </submittedName>
</protein>
<evidence type="ECO:0000313" key="3">
    <source>
        <dbReference type="Proteomes" id="UP000183206"/>
    </source>
</evidence>
<gene>
    <name evidence="2" type="ORF">AUJ44_04535</name>
</gene>
<keyword evidence="1" id="KW-0472">Membrane</keyword>
<dbReference type="EMBL" id="MNVO01000066">
    <property type="protein sequence ID" value="OIO31376.1"/>
    <property type="molecule type" value="Genomic_DNA"/>
</dbReference>
<dbReference type="Proteomes" id="UP000183206">
    <property type="component" value="Unassembled WGS sequence"/>
</dbReference>
<feature type="transmembrane region" description="Helical" evidence="1">
    <location>
        <begin position="32"/>
        <end position="54"/>
    </location>
</feature>
<keyword evidence="1" id="KW-0812">Transmembrane</keyword>
<organism evidence="2 3">
    <name type="scientific">Candidatus Nomurabacteria bacterium CG1_02_47_685</name>
    <dbReference type="NCBI Taxonomy" id="1805282"/>
    <lineage>
        <taxon>Bacteria</taxon>
        <taxon>Candidatus Nomuraibacteriota</taxon>
    </lineage>
</organism>
<evidence type="ECO:0000313" key="2">
    <source>
        <dbReference type="EMBL" id="OIO31376.1"/>
    </source>
</evidence>
<proteinExistence type="predicted"/>
<dbReference type="STRING" id="1805282.AUJ44_04535"/>
<reference evidence="2 3" key="1">
    <citation type="journal article" date="2016" name="Environ. Microbiol.">
        <title>Genomic resolution of a cold subsurface aquifer community provides metabolic insights for novel microbes adapted to high CO concentrations.</title>
        <authorList>
            <person name="Probst A.J."/>
            <person name="Castelle C.J."/>
            <person name="Singh A."/>
            <person name="Brown C.T."/>
            <person name="Anantharaman K."/>
            <person name="Sharon I."/>
            <person name="Hug L.A."/>
            <person name="Burstein D."/>
            <person name="Emerson J.B."/>
            <person name="Thomas B.C."/>
            <person name="Banfield J.F."/>
        </authorList>
    </citation>
    <scope>NUCLEOTIDE SEQUENCE [LARGE SCALE GENOMIC DNA]</scope>
    <source>
        <strain evidence="2">CG1_02_47_685</strain>
    </source>
</reference>
<comment type="caution">
    <text evidence="2">The sequence shown here is derived from an EMBL/GenBank/DDBJ whole genome shotgun (WGS) entry which is preliminary data.</text>
</comment>
<evidence type="ECO:0000256" key="1">
    <source>
        <dbReference type="SAM" id="Phobius"/>
    </source>
</evidence>
<keyword evidence="1" id="KW-1133">Transmembrane helix</keyword>
<dbReference type="AlphaFoldDB" id="A0A1J4V5U4"/>
<name>A0A1J4V5U4_9BACT</name>
<sequence length="114" mass="13173">MKKINVGHVFRRMFVPFDRDKTKISMFPDRDWMFVVVFFVICAVVVVGVHYYLFVKLADRALFANDVENTGKIDYASMLDVDKLKQAQQFFDSKSVAFEKASHEDPSTIIDPSL</sequence>